<evidence type="ECO:0000256" key="2">
    <source>
        <dbReference type="ARBA" id="ARBA00022982"/>
    </source>
</evidence>
<dbReference type="Gene3D" id="3.40.30.10">
    <property type="entry name" value="Glutaredoxin"/>
    <property type="match status" value="1"/>
</dbReference>
<accession>A0A381YAN0</accession>
<dbReference type="NCBIfam" id="TIGR01068">
    <property type="entry name" value="thioredoxin"/>
    <property type="match status" value="1"/>
</dbReference>
<dbReference type="InterPro" id="IPR036249">
    <property type="entry name" value="Thioredoxin-like_sf"/>
</dbReference>
<keyword evidence="2" id="KW-0249">Electron transport</keyword>
<proteinExistence type="predicted"/>
<dbReference type="NCBIfam" id="NF006898">
    <property type="entry name" value="PRK09381.1"/>
    <property type="match status" value="1"/>
</dbReference>
<evidence type="ECO:0000313" key="6">
    <source>
        <dbReference type="EMBL" id="SVA73950.1"/>
    </source>
</evidence>
<dbReference type="InterPro" id="IPR017937">
    <property type="entry name" value="Thioredoxin_CS"/>
</dbReference>
<evidence type="ECO:0000256" key="1">
    <source>
        <dbReference type="ARBA" id="ARBA00022448"/>
    </source>
</evidence>
<dbReference type="InterPro" id="IPR005746">
    <property type="entry name" value="Thioredoxin"/>
</dbReference>
<evidence type="ECO:0000256" key="3">
    <source>
        <dbReference type="ARBA" id="ARBA00023157"/>
    </source>
</evidence>
<dbReference type="EMBL" id="UINC01017750">
    <property type="protein sequence ID" value="SVA73950.1"/>
    <property type="molecule type" value="Genomic_DNA"/>
</dbReference>
<sequence>MSLTHTTDETFDQDVLQSDVPVLLDFWAEWCGPCKMIGPLLGELSEEYAEKVKIVKLNVDENNNTAIQYAVRSIPTLILFKDGQVQAQHIGAAAKGQLKQFIDSNL</sequence>
<dbReference type="CDD" id="cd02947">
    <property type="entry name" value="TRX_family"/>
    <property type="match status" value="1"/>
</dbReference>
<dbReference type="AlphaFoldDB" id="A0A381YAN0"/>
<dbReference type="InterPro" id="IPR013766">
    <property type="entry name" value="Thioredoxin_domain"/>
</dbReference>
<keyword evidence="3" id="KW-1015">Disulfide bond</keyword>
<evidence type="ECO:0000259" key="5">
    <source>
        <dbReference type="PROSITE" id="PS51352"/>
    </source>
</evidence>
<gene>
    <name evidence="6" type="ORF">METZ01_LOCUS126804</name>
</gene>
<keyword evidence="1" id="KW-0813">Transport</keyword>
<dbReference type="PROSITE" id="PS00194">
    <property type="entry name" value="THIOREDOXIN_1"/>
    <property type="match status" value="1"/>
</dbReference>
<keyword evidence="4" id="KW-0676">Redox-active center</keyword>
<name>A0A381YAN0_9ZZZZ</name>
<dbReference type="Pfam" id="PF00085">
    <property type="entry name" value="Thioredoxin"/>
    <property type="match status" value="1"/>
</dbReference>
<dbReference type="SUPFAM" id="SSF52833">
    <property type="entry name" value="Thioredoxin-like"/>
    <property type="match status" value="1"/>
</dbReference>
<feature type="domain" description="Thioredoxin" evidence="5">
    <location>
        <begin position="1"/>
        <end position="106"/>
    </location>
</feature>
<dbReference type="GO" id="GO:0005829">
    <property type="term" value="C:cytosol"/>
    <property type="evidence" value="ECO:0007669"/>
    <property type="project" value="TreeGrafter"/>
</dbReference>
<dbReference type="PROSITE" id="PS51352">
    <property type="entry name" value="THIOREDOXIN_2"/>
    <property type="match status" value="1"/>
</dbReference>
<protein>
    <recommendedName>
        <fullName evidence="5">Thioredoxin domain-containing protein</fullName>
    </recommendedName>
</protein>
<dbReference type="GO" id="GO:0015035">
    <property type="term" value="F:protein-disulfide reductase activity"/>
    <property type="evidence" value="ECO:0007669"/>
    <property type="project" value="InterPro"/>
</dbReference>
<organism evidence="6">
    <name type="scientific">marine metagenome</name>
    <dbReference type="NCBI Taxonomy" id="408172"/>
    <lineage>
        <taxon>unclassified sequences</taxon>
        <taxon>metagenomes</taxon>
        <taxon>ecological metagenomes</taxon>
    </lineage>
</organism>
<reference evidence="6" key="1">
    <citation type="submission" date="2018-05" db="EMBL/GenBank/DDBJ databases">
        <authorList>
            <person name="Lanie J.A."/>
            <person name="Ng W.-L."/>
            <person name="Kazmierczak K.M."/>
            <person name="Andrzejewski T.M."/>
            <person name="Davidsen T.M."/>
            <person name="Wayne K.J."/>
            <person name="Tettelin H."/>
            <person name="Glass J.I."/>
            <person name="Rusch D."/>
            <person name="Podicherti R."/>
            <person name="Tsui H.-C.T."/>
            <person name="Winkler M.E."/>
        </authorList>
    </citation>
    <scope>NUCLEOTIDE SEQUENCE</scope>
</reference>
<evidence type="ECO:0000256" key="4">
    <source>
        <dbReference type="ARBA" id="ARBA00023284"/>
    </source>
</evidence>
<dbReference type="PANTHER" id="PTHR45663:SF11">
    <property type="entry name" value="GEO12009P1"/>
    <property type="match status" value="1"/>
</dbReference>
<dbReference type="PANTHER" id="PTHR45663">
    <property type="entry name" value="GEO12009P1"/>
    <property type="match status" value="1"/>
</dbReference>
<dbReference type="PIRSF" id="PIRSF000077">
    <property type="entry name" value="Thioredoxin"/>
    <property type="match status" value="1"/>
</dbReference>
<dbReference type="FunFam" id="3.40.30.10:FF:000001">
    <property type="entry name" value="Thioredoxin"/>
    <property type="match status" value="1"/>
</dbReference>
<dbReference type="GO" id="GO:0045454">
    <property type="term" value="P:cell redox homeostasis"/>
    <property type="evidence" value="ECO:0007669"/>
    <property type="project" value="TreeGrafter"/>
</dbReference>
<dbReference type="PRINTS" id="PR00421">
    <property type="entry name" value="THIOREDOXIN"/>
</dbReference>